<comment type="caution">
    <text evidence="3">The sequence shown here is derived from an EMBL/GenBank/DDBJ whole genome shotgun (WGS) entry which is preliminary data.</text>
</comment>
<dbReference type="EMBL" id="JABBNI010000025">
    <property type="protein sequence ID" value="NMM63736.1"/>
    <property type="molecule type" value="Genomic_DNA"/>
</dbReference>
<evidence type="ECO:0000313" key="4">
    <source>
        <dbReference type="Proteomes" id="UP000537131"/>
    </source>
</evidence>
<dbReference type="GO" id="GO:0031125">
    <property type="term" value="P:rRNA 3'-end processing"/>
    <property type="evidence" value="ECO:0007669"/>
    <property type="project" value="TreeGrafter"/>
</dbReference>
<dbReference type="GO" id="GO:0016787">
    <property type="term" value="F:hydrolase activity"/>
    <property type="evidence" value="ECO:0007669"/>
    <property type="project" value="UniProtKB-KW"/>
</dbReference>
<keyword evidence="4" id="KW-1185">Reference proteome</keyword>
<dbReference type="CDD" id="cd00077">
    <property type="entry name" value="HDc"/>
    <property type="match status" value="1"/>
</dbReference>
<gene>
    <name evidence="3" type="ORF">HBE96_13850</name>
</gene>
<dbReference type="Pfam" id="PF01966">
    <property type="entry name" value="HD"/>
    <property type="match status" value="1"/>
</dbReference>
<evidence type="ECO:0000256" key="1">
    <source>
        <dbReference type="ARBA" id="ARBA00022801"/>
    </source>
</evidence>
<name>A0A7Y0HQ47_9CLOT</name>
<organism evidence="3 4">
    <name type="scientific">Clostridium muellerianum</name>
    <dbReference type="NCBI Taxonomy" id="2716538"/>
    <lineage>
        <taxon>Bacteria</taxon>
        <taxon>Bacillati</taxon>
        <taxon>Bacillota</taxon>
        <taxon>Clostridia</taxon>
        <taxon>Eubacteriales</taxon>
        <taxon>Clostridiaceae</taxon>
        <taxon>Clostridium</taxon>
    </lineage>
</organism>
<dbReference type="InterPro" id="IPR050798">
    <property type="entry name" value="YhaM_exoribonuc/phosphodiest"/>
</dbReference>
<dbReference type="Gene3D" id="1.10.3210.10">
    <property type="entry name" value="Hypothetical protein af1432"/>
    <property type="match status" value="1"/>
</dbReference>
<dbReference type="AlphaFoldDB" id="A0A7Y0HQ47"/>
<dbReference type="InterPro" id="IPR006674">
    <property type="entry name" value="HD_domain"/>
</dbReference>
<dbReference type="InterPro" id="IPR003607">
    <property type="entry name" value="HD/PDEase_dom"/>
</dbReference>
<protein>
    <submittedName>
        <fullName evidence="3">HD domain-containing protein</fullName>
    </submittedName>
</protein>
<dbReference type="Proteomes" id="UP000537131">
    <property type="component" value="Unassembled WGS sequence"/>
</dbReference>
<dbReference type="RefSeq" id="WP_169298320.1">
    <property type="nucleotide sequence ID" value="NZ_JABBNI010000025.1"/>
</dbReference>
<dbReference type="PANTHER" id="PTHR37294:SF1">
    <property type="entry name" value="3'-5' EXORIBONUCLEASE YHAM"/>
    <property type="match status" value="1"/>
</dbReference>
<evidence type="ECO:0000313" key="3">
    <source>
        <dbReference type="EMBL" id="NMM63736.1"/>
    </source>
</evidence>
<keyword evidence="1" id="KW-0378">Hydrolase</keyword>
<dbReference type="SMART" id="SM00471">
    <property type="entry name" value="HDc"/>
    <property type="match status" value="1"/>
</dbReference>
<evidence type="ECO:0000259" key="2">
    <source>
        <dbReference type="SMART" id="SM00471"/>
    </source>
</evidence>
<dbReference type="SUPFAM" id="SSF109604">
    <property type="entry name" value="HD-domain/PDEase-like"/>
    <property type="match status" value="1"/>
</dbReference>
<accession>A0A7Y0HQ47</accession>
<sequence length="300" mass="34648">MMKKENFLKDIKSGDDVKISLMVMKIIFKDDDKYVCILADKSGEIKVNVPSKNKDITEGAVIEIEGSKDGNLNIKNYELVSEYNISDYLPSVKRPIKDIMDEIDLYTDKYIVSKESRALNDYFFKNEAFLEKFKRGIGGVSMHHNYIGGLAEHTLNVMYLTAMLCERYNCRRTEIAVLSAKLHDIGKVYELYYDGPFKYTNRGEMEGHIVIGVELIDKAVRENLELYSEEFITRVKGCIVQHHGKLEFGSPRTMKMEESFIVNYADSIDATMNKISQVKDKTEPGNWSEYDRRIETKLYL</sequence>
<feature type="domain" description="HD/PDEase" evidence="2">
    <location>
        <begin position="146"/>
        <end position="280"/>
    </location>
</feature>
<reference evidence="3 4" key="1">
    <citation type="submission" date="2020-06" db="EMBL/GenBank/DDBJ databases">
        <title>Complete Genome Sequence of Clostridium muelleri sp. nov. P21T, an Acid-Alcohol Producing Acetogen Isolated from Old Hay.</title>
        <authorList>
            <person name="Duncan K.E."/>
            <person name="Tanner R.S."/>
        </authorList>
    </citation>
    <scope>NUCLEOTIDE SEQUENCE [LARGE SCALE GENOMIC DNA]</scope>
    <source>
        <strain evidence="3 4">P21</strain>
    </source>
</reference>
<proteinExistence type="predicted"/>
<dbReference type="PANTHER" id="PTHR37294">
    <property type="entry name" value="3'-5' EXORIBONUCLEASE YHAM"/>
    <property type="match status" value="1"/>
</dbReference>